<dbReference type="Pfam" id="PF07992">
    <property type="entry name" value="Pyr_redox_2"/>
    <property type="match status" value="1"/>
</dbReference>
<evidence type="ECO:0000313" key="5">
    <source>
        <dbReference type="Proteomes" id="UP000324106"/>
    </source>
</evidence>
<dbReference type="OrthoDB" id="9778740at2"/>
<protein>
    <submittedName>
        <fullName evidence="4">Oxidoreductase</fullName>
    </submittedName>
</protein>
<dbReference type="GO" id="GO:0004497">
    <property type="term" value="F:monooxygenase activity"/>
    <property type="evidence" value="ECO:0007669"/>
    <property type="project" value="TreeGrafter"/>
</dbReference>
<proteinExistence type="predicted"/>
<dbReference type="EMBL" id="CP029194">
    <property type="protein sequence ID" value="QES21584.1"/>
    <property type="molecule type" value="Genomic_DNA"/>
</dbReference>
<dbReference type="Proteomes" id="UP000324106">
    <property type="component" value="Chromosome"/>
</dbReference>
<name>A0A5P2ATG3_STRVZ</name>
<evidence type="ECO:0000259" key="3">
    <source>
        <dbReference type="Pfam" id="PF07992"/>
    </source>
</evidence>
<dbReference type="RefSeq" id="WP_150269156.1">
    <property type="nucleotide sequence ID" value="NZ_CP029194.1"/>
</dbReference>
<evidence type="ECO:0000256" key="1">
    <source>
        <dbReference type="ARBA" id="ARBA00023002"/>
    </source>
</evidence>
<keyword evidence="2" id="KW-0472">Membrane</keyword>
<dbReference type="PANTHER" id="PTHR43539">
    <property type="entry name" value="FLAVIN-BINDING MONOOXYGENASE-LIKE PROTEIN (AFU_ORTHOLOGUE AFUA_4G09220)"/>
    <property type="match status" value="1"/>
</dbReference>
<keyword evidence="1" id="KW-0560">Oxidoreductase</keyword>
<dbReference type="Gene3D" id="3.50.50.60">
    <property type="entry name" value="FAD/NAD(P)-binding domain"/>
    <property type="match status" value="1"/>
</dbReference>
<gene>
    <name evidence="4" type="ORF">DEJ46_22800</name>
</gene>
<evidence type="ECO:0000256" key="2">
    <source>
        <dbReference type="SAM" id="Phobius"/>
    </source>
</evidence>
<reference evidence="4 5" key="1">
    <citation type="submission" date="2018-05" db="EMBL/GenBank/DDBJ databases">
        <title>Streptomyces venezuelae.</title>
        <authorList>
            <person name="Kim W."/>
            <person name="Lee N."/>
            <person name="Cho B.-K."/>
        </authorList>
    </citation>
    <scope>NUCLEOTIDE SEQUENCE [LARGE SCALE GENOMIC DNA]</scope>
    <source>
        <strain evidence="4 5">ATCC 15068</strain>
    </source>
</reference>
<dbReference type="InterPro" id="IPR050982">
    <property type="entry name" value="Auxin_biosynth/cation_transpt"/>
</dbReference>
<dbReference type="GO" id="GO:0050660">
    <property type="term" value="F:flavin adenine dinucleotide binding"/>
    <property type="evidence" value="ECO:0007669"/>
    <property type="project" value="TreeGrafter"/>
</dbReference>
<organism evidence="4 5">
    <name type="scientific">Streptomyces venezuelae</name>
    <dbReference type="NCBI Taxonomy" id="54571"/>
    <lineage>
        <taxon>Bacteria</taxon>
        <taxon>Bacillati</taxon>
        <taxon>Actinomycetota</taxon>
        <taxon>Actinomycetes</taxon>
        <taxon>Kitasatosporales</taxon>
        <taxon>Streptomycetaceae</taxon>
        <taxon>Streptomyces</taxon>
    </lineage>
</organism>
<dbReference type="AlphaFoldDB" id="A0A5P2ATG3"/>
<dbReference type="SUPFAM" id="SSF51905">
    <property type="entry name" value="FAD/NAD(P)-binding domain"/>
    <property type="match status" value="1"/>
</dbReference>
<sequence length="421" mass="44622">MAQGSQDSRRRRLPVVVVGAGPFGLATAAWLRAGDTTTRVFGEPMETWRTHMPDGMFLKSVPAASSISAPEDGHRFADFRAERGRPPVGDTYPVPVEEFVAYGHWFQERLVPDVERTAVREVRRADRGFAVCLASGEEVAARAVVVATGLVAYAHRPAGLAPLAAAGLASHTCDHRDLAAFAGRRVAVVGAGQSALESAALLHEAGAEPVVIARTRALLFGDPPPTDRPAARSWPDRLLKPGSALGPGWSLFAVSRGPAAYRRLPRPARAYFLRTVLGPSGAWWLRDRVDGRFPVLCARRLVAARQEDGAVRLALAGPAGRRDVLHTDHVLAATGYQVDVERIPVLEPALRTSVRTWPGGAPVLSAGCESSVPGLYFTGLAAAPTFGPLLRFVHGTTFAAPRVAESVAASAAAGADEGGER</sequence>
<dbReference type="PANTHER" id="PTHR43539:SF78">
    <property type="entry name" value="FLAVIN-CONTAINING MONOOXYGENASE"/>
    <property type="match status" value="1"/>
</dbReference>
<accession>A0A5P2ATG3</accession>
<feature type="domain" description="FAD/NAD(P)-binding" evidence="3">
    <location>
        <begin position="15"/>
        <end position="219"/>
    </location>
</feature>
<keyword evidence="2" id="KW-1133">Transmembrane helix</keyword>
<feature type="transmembrane region" description="Helical" evidence="2">
    <location>
        <begin position="12"/>
        <end position="31"/>
    </location>
</feature>
<dbReference type="InterPro" id="IPR036188">
    <property type="entry name" value="FAD/NAD-bd_sf"/>
</dbReference>
<dbReference type="PRINTS" id="PR00411">
    <property type="entry name" value="PNDRDTASEI"/>
</dbReference>
<dbReference type="PRINTS" id="PR00368">
    <property type="entry name" value="FADPNR"/>
</dbReference>
<evidence type="ECO:0000313" key="4">
    <source>
        <dbReference type="EMBL" id="QES21584.1"/>
    </source>
</evidence>
<dbReference type="InterPro" id="IPR023753">
    <property type="entry name" value="FAD/NAD-binding_dom"/>
</dbReference>
<keyword evidence="2" id="KW-0812">Transmembrane</keyword>